<dbReference type="Pfam" id="PF14420">
    <property type="entry name" value="Clr5"/>
    <property type="match status" value="1"/>
</dbReference>
<evidence type="ECO:0000313" key="2">
    <source>
        <dbReference type="EMBL" id="KAH7031298.1"/>
    </source>
</evidence>
<proteinExistence type="predicted"/>
<accession>A0A9P8Y7U0</accession>
<feature type="domain" description="Clr5" evidence="1">
    <location>
        <begin position="7"/>
        <end position="55"/>
    </location>
</feature>
<dbReference type="OrthoDB" id="5392716at2759"/>
<dbReference type="InterPro" id="IPR025676">
    <property type="entry name" value="Clr5_dom"/>
</dbReference>
<reference evidence="2" key="1">
    <citation type="journal article" date="2021" name="Nat. Commun.">
        <title>Genetic determinants of endophytism in the Arabidopsis root mycobiome.</title>
        <authorList>
            <person name="Mesny F."/>
            <person name="Miyauchi S."/>
            <person name="Thiergart T."/>
            <person name="Pickel B."/>
            <person name="Atanasova L."/>
            <person name="Karlsson M."/>
            <person name="Huettel B."/>
            <person name="Barry K.W."/>
            <person name="Haridas S."/>
            <person name="Chen C."/>
            <person name="Bauer D."/>
            <person name="Andreopoulos W."/>
            <person name="Pangilinan J."/>
            <person name="LaButti K."/>
            <person name="Riley R."/>
            <person name="Lipzen A."/>
            <person name="Clum A."/>
            <person name="Drula E."/>
            <person name="Henrissat B."/>
            <person name="Kohler A."/>
            <person name="Grigoriev I.V."/>
            <person name="Martin F.M."/>
            <person name="Hacquard S."/>
        </authorList>
    </citation>
    <scope>NUCLEOTIDE SEQUENCE</scope>
    <source>
        <strain evidence="2">MPI-CAGE-CH-0230</strain>
    </source>
</reference>
<organism evidence="2 3">
    <name type="scientific">Microdochium trichocladiopsis</name>
    <dbReference type="NCBI Taxonomy" id="1682393"/>
    <lineage>
        <taxon>Eukaryota</taxon>
        <taxon>Fungi</taxon>
        <taxon>Dikarya</taxon>
        <taxon>Ascomycota</taxon>
        <taxon>Pezizomycotina</taxon>
        <taxon>Sordariomycetes</taxon>
        <taxon>Xylariomycetidae</taxon>
        <taxon>Xylariales</taxon>
        <taxon>Microdochiaceae</taxon>
        <taxon>Microdochium</taxon>
    </lineage>
</organism>
<dbReference type="EMBL" id="JAGTJQ010000005">
    <property type="protein sequence ID" value="KAH7031298.1"/>
    <property type="molecule type" value="Genomic_DNA"/>
</dbReference>
<keyword evidence="3" id="KW-1185">Reference proteome</keyword>
<evidence type="ECO:0000259" key="1">
    <source>
        <dbReference type="Pfam" id="PF14420"/>
    </source>
</evidence>
<gene>
    <name evidence="2" type="ORF">B0I36DRAFT_121179</name>
</gene>
<dbReference type="AlphaFoldDB" id="A0A9P8Y7U0"/>
<comment type="caution">
    <text evidence="2">The sequence shown here is derived from an EMBL/GenBank/DDBJ whole genome shotgun (WGS) entry which is preliminary data.</text>
</comment>
<dbReference type="RefSeq" id="XP_046012978.1">
    <property type="nucleotide sequence ID" value="XM_046148037.1"/>
</dbReference>
<protein>
    <recommendedName>
        <fullName evidence="1">Clr5 domain-containing protein</fullName>
    </recommendedName>
</protein>
<dbReference type="Proteomes" id="UP000756346">
    <property type="component" value="Unassembled WGS sequence"/>
</dbReference>
<dbReference type="GeneID" id="70177583"/>
<sequence length="87" mass="10196">MARPELQLEGQKDFIIQRYQSGVPLPIIQEVLQATYSIQTSVFTLRRRLKQWGIHPKQQRTIITDALRIAIEKYIFTIGLSDDELLR</sequence>
<evidence type="ECO:0000313" key="3">
    <source>
        <dbReference type="Proteomes" id="UP000756346"/>
    </source>
</evidence>
<name>A0A9P8Y7U0_9PEZI</name>